<proteinExistence type="predicted"/>
<dbReference type="AlphaFoldDB" id="A0A975BV91"/>
<dbReference type="EMBL" id="CP061800">
    <property type="protein sequence ID" value="QTA92132.1"/>
    <property type="molecule type" value="Genomic_DNA"/>
</dbReference>
<dbReference type="KEGG" id="dmm:dnm_082080"/>
<accession>A0A975BV91</accession>
<gene>
    <name evidence="1" type="ORF">dnm_082080</name>
</gene>
<protein>
    <submittedName>
        <fullName evidence="1">Uncharacterized protein</fullName>
    </submittedName>
</protein>
<reference evidence="1" key="1">
    <citation type="journal article" date="2021" name="Microb. Physiol.">
        <title>Proteogenomic Insights into the Physiology of Marine, Sulfate-Reducing, Filamentous Desulfonema limicola and Desulfonema magnum.</title>
        <authorList>
            <person name="Schnaars V."/>
            <person name="Wohlbrand L."/>
            <person name="Scheve S."/>
            <person name="Hinrichs C."/>
            <person name="Reinhardt R."/>
            <person name="Rabus R."/>
        </authorList>
    </citation>
    <scope>NUCLEOTIDE SEQUENCE</scope>
    <source>
        <strain evidence="1">4be13</strain>
    </source>
</reference>
<dbReference type="Proteomes" id="UP000663722">
    <property type="component" value="Chromosome"/>
</dbReference>
<name>A0A975BV91_9BACT</name>
<evidence type="ECO:0000313" key="2">
    <source>
        <dbReference type="Proteomes" id="UP000663722"/>
    </source>
</evidence>
<evidence type="ECO:0000313" key="1">
    <source>
        <dbReference type="EMBL" id="QTA92132.1"/>
    </source>
</evidence>
<sequence length="359" mass="41159">MLCKKALRSIFALRAGFTERYAKNRFALFLHSGPDLRNVMQKTASLYFCTPGRIYGTLCKKPLRSIFALRAGFTERYAKNRFALFLHSGPDLRNVMQKTASLYFCTPGRIYGTLCKKPLRSIFALRAGFTERYAKNRFALFLHSGPDLRNVMQKTASLYFCTPGRIYGTLCKKPLRSIFALRAGFTERYAKNRFALFLHSGPDLRNVMQKSASLYFCTPGRIYGTLCKKPLRSIFALRAGFTERYAKNRFALFLHSGPDLRNVMQKTASLYFCTPGRIYGTLCKKPLRSIFALRAGFTERYAKNRFALFLHSGPDLRNVMQKTASLYFCTPGRIYGTLCKKPLRSIFALRIYETLCNSF</sequence>
<keyword evidence="2" id="KW-1185">Reference proteome</keyword>
<organism evidence="1 2">
    <name type="scientific">Desulfonema magnum</name>
    <dbReference type="NCBI Taxonomy" id="45655"/>
    <lineage>
        <taxon>Bacteria</taxon>
        <taxon>Pseudomonadati</taxon>
        <taxon>Thermodesulfobacteriota</taxon>
        <taxon>Desulfobacteria</taxon>
        <taxon>Desulfobacterales</taxon>
        <taxon>Desulfococcaceae</taxon>
        <taxon>Desulfonema</taxon>
    </lineage>
</organism>